<feature type="non-terminal residue" evidence="5">
    <location>
        <position position="1"/>
    </location>
</feature>
<dbReference type="SUPFAM" id="SSF52540">
    <property type="entry name" value="P-loop containing nucleoside triphosphate hydrolases"/>
    <property type="match status" value="1"/>
</dbReference>
<dbReference type="GO" id="GO:0005524">
    <property type="term" value="F:ATP binding"/>
    <property type="evidence" value="ECO:0007669"/>
    <property type="project" value="UniProtKB-KW"/>
</dbReference>
<evidence type="ECO:0000313" key="6">
    <source>
        <dbReference type="Proteomes" id="UP001328107"/>
    </source>
</evidence>
<keyword evidence="1" id="KW-0547">Nucleotide-binding</keyword>
<evidence type="ECO:0008006" key="7">
    <source>
        <dbReference type="Google" id="ProtNLM"/>
    </source>
</evidence>
<dbReference type="Gene3D" id="3.40.50.300">
    <property type="entry name" value="P-loop containing nucleotide triphosphate hydrolases"/>
    <property type="match status" value="1"/>
</dbReference>
<dbReference type="Proteomes" id="UP001328107">
    <property type="component" value="Unassembled WGS sequence"/>
</dbReference>
<protein>
    <recommendedName>
        <fullName evidence="7">Helicase</fullName>
    </recommendedName>
</protein>
<name>A0AAN4ZCF5_9BILA</name>
<evidence type="ECO:0000256" key="2">
    <source>
        <dbReference type="ARBA" id="ARBA00022801"/>
    </source>
</evidence>
<dbReference type="GO" id="GO:0004386">
    <property type="term" value="F:helicase activity"/>
    <property type="evidence" value="ECO:0007669"/>
    <property type="project" value="UniProtKB-KW"/>
</dbReference>
<gene>
    <name evidence="5" type="ORF">PMAYCL1PPCAC_08798</name>
</gene>
<dbReference type="GO" id="GO:0016787">
    <property type="term" value="F:hydrolase activity"/>
    <property type="evidence" value="ECO:0007669"/>
    <property type="project" value="UniProtKB-KW"/>
</dbReference>
<reference evidence="6" key="1">
    <citation type="submission" date="2022-10" db="EMBL/GenBank/DDBJ databases">
        <title>Genome assembly of Pristionchus species.</title>
        <authorList>
            <person name="Yoshida K."/>
            <person name="Sommer R.J."/>
        </authorList>
    </citation>
    <scope>NUCLEOTIDE SEQUENCE [LARGE SCALE GENOMIC DNA]</scope>
    <source>
        <strain evidence="6">RS5460</strain>
    </source>
</reference>
<evidence type="ECO:0000256" key="1">
    <source>
        <dbReference type="ARBA" id="ARBA00022741"/>
    </source>
</evidence>
<dbReference type="PANTHER" id="PTHR18934">
    <property type="entry name" value="ATP-DEPENDENT RNA HELICASE"/>
    <property type="match status" value="1"/>
</dbReference>
<dbReference type="AlphaFoldDB" id="A0AAN4ZCF5"/>
<evidence type="ECO:0000256" key="4">
    <source>
        <dbReference type="ARBA" id="ARBA00022840"/>
    </source>
</evidence>
<sequence>QDFKPDELRIYLCTNAAQSSYTLPDVGYVLDGTIQKVPLERSARAISGLTVVRCDSLRITQRKGRGGRTCDSIIIYPFSYENVNAPRVKNYSIENLKKTFSLEDGLTALEYQLNPRYYVDPIPLSRLNQIDNEARLSGLTRDDISHFIAQQVRKFCVSARAVKGLIVGARLGILRHVAYAIAATEYGQPLPYAQSDTESQSVESVLNSEEFHMPGDEHAAVAKFIESCYTERLACWKQKRFYSNPIVRDIMDTVERMERSCKSMRLIPRNFGISNDFSNRDFNRNISAPTSKYLQLMRVTMAAAFGDHLCVKSQHEDRACRTVFFNGETGVYPVSSLREAPRKYAVYNSGCQSRRT</sequence>
<dbReference type="EMBL" id="BTRK01000002">
    <property type="protein sequence ID" value="GMR38603.1"/>
    <property type="molecule type" value="Genomic_DNA"/>
</dbReference>
<keyword evidence="2" id="KW-0378">Hydrolase</keyword>
<evidence type="ECO:0000256" key="3">
    <source>
        <dbReference type="ARBA" id="ARBA00022806"/>
    </source>
</evidence>
<organism evidence="5 6">
    <name type="scientific">Pristionchus mayeri</name>
    <dbReference type="NCBI Taxonomy" id="1317129"/>
    <lineage>
        <taxon>Eukaryota</taxon>
        <taxon>Metazoa</taxon>
        <taxon>Ecdysozoa</taxon>
        <taxon>Nematoda</taxon>
        <taxon>Chromadorea</taxon>
        <taxon>Rhabditida</taxon>
        <taxon>Rhabditina</taxon>
        <taxon>Diplogasteromorpha</taxon>
        <taxon>Diplogasteroidea</taxon>
        <taxon>Neodiplogasteridae</taxon>
        <taxon>Pristionchus</taxon>
    </lineage>
</organism>
<dbReference type="InterPro" id="IPR027417">
    <property type="entry name" value="P-loop_NTPase"/>
</dbReference>
<keyword evidence="3" id="KW-0347">Helicase</keyword>
<feature type="non-terminal residue" evidence="5">
    <location>
        <position position="356"/>
    </location>
</feature>
<evidence type="ECO:0000313" key="5">
    <source>
        <dbReference type="EMBL" id="GMR38603.1"/>
    </source>
</evidence>
<dbReference type="PANTHER" id="PTHR18934:SF99">
    <property type="entry name" value="ATP-DEPENDENT RNA HELICASE DHX37-RELATED"/>
    <property type="match status" value="1"/>
</dbReference>
<keyword evidence="4" id="KW-0067">ATP-binding</keyword>
<accession>A0AAN4ZCF5</accession>
<dbReference type="GO" id="GO:0003723">
    <property type="term" value="F:RNA binding"/>
    <property type="evidence" value="ECO:0007669"/>
    <property type="project" value="TreeGrafter"/>
</dbReference>
<comment type="caution">
    <text evidence="5">The sequence shown here is derived from an EMBL/GenBank/DDBJ whole genome shotgun (WGS) entry which is preliminary data.</text>
</comment>
<keyword evidence="6" id="KW-1185">Reference proteome</keyword>
<proteinExistence type="predicted"/>